<accession>A0A8E0S2M1</accession>
<dbReference type="AlphaFoldDB" id="A0A8E0S2M1"/>
<dbReference type="PROSITE" id="PS50053">
    <property type="entry name" value="UBIQUITIN_2"/>
    <property type="match status" value="1"/>
</dbReference>
<evidence type="ECO:0000259" key="1">
    <source>
        <dbReference type="PROSITE" id="PS50053"/>
    </source>
</evidence>
<dbReference type="OrthoDB" id="6256199at2759"/>
<name>A0A8E0S2M1_9TREM</name>
<dbReference type="Gene3D" id="3.10.20.90">
    <property type="entry name" value="Phosphatidylinositol 3-kinase Catalytic Subunit, Chain A, domain 1"/>
    <property type="match status" value="1"/>
</dbReference>
<evidence type="ECO:0000313" key="3">
    <source>
        <dbReference type="Proteomes" id="UP000728185"/>
    </source>
</evidence>
<dbReference type="InterPro" id="IPR029071">
    <property type="entry name" value="Ubiquitin-like_domsf"/>
</dbReference>
<comment type="caution">
    <text evidence="2">The sequence shown here is derived from an EMBL/GenBank/DDBJ whole genome shotgun (WGS) entry which is preliminary data.</text>
</comment>
<dbReference type="SUPFAM" id="SSF54236">
    <property type="entry name" value="Ubiquitin-like"/>
    <property type="match status" value="1"/>
</dbReference>
<dbReference type="InterPro" id="IPR000626">
    <property type="entry name" value="Ubiquitin-like_dom"/>
</dbReference>
<dbReference type="Proteomes" id="UP000728185">
    <property type="component" value="Unassembled WGS sequence"/>
</dbReference>
<sequence length="89" mass="10151">MRLDVYLPNGHVIIVNVDPQGHVSQIDEELEKQVGSLPIGACYYDNNYQLNNSKRIADCHLQEGSKIFLHCPLLNGSPYFNCDKKYNLK</sequence>
<evidence type="ECO:0000313" key="2">
    <source>
        <dbReference type="EMBL" id="KAA0200055.1"/>
    </source>
</evidence>
<organism evidence="2 3">
    <name type="scientific">Fasciolopsis buskii</name>
    <dbReference type="NCBI Taxonomy" id="27845"/>
    <lineage>
        <taxon>Eukaryota</taxon>
        <taxon>Metazoa</taxon>
        <taxon>Spiralia</taxon>
        <taxon>Lophotrochozoa</taxon>
        <taxon>Platyhelminthes</taxon>
        <taxon>Trematoda</taxon>
        <taxon>Digenea</taxon>
        <taxon>Plagiorchiida</taxon>
        <taxon>Echinostomata</taxon>
        <taxon>Echinostomatoidea</taxon>
        <taxon>Fasciolidae</taxon>
        <taxon>Fasciolopsis</taxon>
    </lineage>
</organism>
<dbReference type="EMBL" id="LUCM01000769">
    <property type="protein sequence ID" value="KAA0200055.1"/>
    <property type="molecule type" value="Genomic_DNA"/>
</dbReference>
<protein>
    <recommendedName>
        <fullName evidence="1">Ubiquitin-like domain-containing protein</fullName>
    </recommendedName>
</protein>
<reference evidence="2" key="1">
    <citation type="submission" date="2019-05" db="EMBL/GenBank/DDBJ databases">
        <title>Annotation for the trematode Fasciolopsis buski.</title>
        <authorList>
            <person name="Choi Y.-J."/>
        </authorList>
    </citation>
    <scope>NUCLEOTIDE SEQUENCE</scope>
    <source>
        <strain evidence="2">HT</strain>
        <tissue evidence="2">Whole worm</tissue>
    </source>
</reference>
<feature type="domain" description="Ubiquitin-like" evidence="1">
    <location>
        <begin position="1"/>
        <end position="76"/>
    </location>
</feature>
<proteinExistence type="predicted"/>
<gene>
    <name evidence="2" type="ORF">FBUS_01235</name>
</gene>
<keyword evidence="3" id="KW-1185">Reference proteome</keyword>